<dbReference type="InterPro" id="IPR016092">
    <property type="entry name" value="ATAP"/>
</dbReference>
<reference evidence="3" key="1">
    <citation type="submission" date="2022-09" db="EMBL/GenBank/DDBJ databases">
        <title>Comparative genomics and taxonomic characterization of three novel marine species of genus Reichenbachiella exhibiting antioxidant and polysaccharide degradation activities.</title>
        <authorList>
            <person name="Muhammad N."/>
            <person name="Lee Y.-J."/>
            <person name="Ko J."/>
            <person name="Kim S.-G."/>
        </authorList>
    </citation>
    <scope>NUCLEOTIDE SEQUENCE</scope>
    <source>
        <strain evidence="3">BKB1-1</strain>
    </source>
</reference>
<dbReference type="Proteomes" id="UP001065174">
    <property type="component" value="Chromosome"/>
</dbReference>
<dbReference type="InterPro" id="IPR050322">
    <property type="entry name" value="Fe-S_cluster_asmbl/transfer"/>
</dbReference>
<dbReference type="Pfam" id="PF01521">
    <property type="entry name" value="Fe-S_biosyn"/>
    <property type="match status" value="1"/>
</dbReference>
<dbReference type="InterPro" id="IPR035903">
    <property type="entry name" value="HesB-like_dom_sf"/>
</dbReference>
<proteinExistence type="inferred from homology"/>
<dbReference type="Gene3D" id="2.60.300.12">
    <property type="entry name" value="HesB-like domain"/>
    <property type="match status" value="1"/>
</dbReference>
<evidence type="ECO:0000313" key="3">
    <source>
        <dbReference type="EMBL" id="UXP30668.1"/>
    </source>
</evidence>
<feature type="domain" description="Core" evidence="2">
    <location>
        <begin position="6"/>
        <end position="94"/>
    </location>
</feature>
<name>A0ABY6CMF7_9BACT</name>
<comment type="similarity">
    <text evidence="1">Belongs to the HesB/IscA family.</text>
</comment>
<gene>
    <name evidence="3" type="ORF">N6H18_09905</name>
</gene>
<keyword evidence="4" id="KW-1185">Reference proteome</keyword>
<evidence type="ECO:0000313" key="4">
    <source>
        <dbReference type="Proteomes" id="UP001065174"/>
    </source>
</evidence>
<dbReference type="InterPro" id="IPR000361">
    <property type="entry name" value="ATAP_core_dom"/>
</dbReference>
<organism evidence="3 4">
    <name type="scientific">Reichenbachiella agarivorans</name>
    <dbReference type="NCBI Taxonomy" id="2979464"/>
    <lineage>
        <taxon>Bacteria</taxon>
        <taxon>Pseudomonadati</taxon>
        <taxon>Bacteroidota</taxon>
        <taxon>Cytophagia</taxon>
        <taxon>Cytophagales</taxon>
        <taxon>Reichenbachiellaceae</taxon>
        <taxon>Reichenbachiella</taxon>
    </lineage>
</organism>
<dbReference type="EMBL" id="CP106679">
    <property type="protein sequence ID" value="UXP30668.1"/>
    <property type="molecule type" value="Genomic_DNA"/>
</dbReference>
<dbReference type="NCBIfam" id="TIGR00049">
    <property type="entry name" value="iron-sulfur cluster assembly accessory protein"/>
    <property type="match status" value="1"/>
</dbReference>
<accession>A0ABY6CMF7</accession>
<protein>
    <submittedName>
        <fullName evidence="3">Iron-sulfur cluster assembly accessory protein</fullName>
    </submittedName>
</protein>
<dbReference type="RefSeq" id="WP_262308114.1">
    <property type="nucleotide sequence ID" value="NZ_CP106679.1"/>
</dbReference>
<dbReference type="PANTHER" id="PTHR10072:SF41">
    <property type="entry name" value="IRON-SULFUR CLUSTER ASSEMBLY 1 HOMOLOG, MITOCHONDRIAL"/>
    <property type="match status" value="1"/>
</dbReference>
<evidence type="ECO:0000259" key="2">
    <source>
        <dbReference type="Pfam" id="PF01521"/>
    </source>
</evidence>
<sequence>MDIEPVNITTKAIAEVRNIMDNKGIPKDYSLRIGIKGGGCGALGYVIGFDKANDGDITYSQQDIPIVIDKKHVMYLIGLEVDFIEESDARGFSFIKPGEKVS</sequence>
<dbReference type="SUPFAM" id="SSF89360">
    <property type="entry name" value="HesB-like domain"/>
    <property type="match status" value="1"/>
</dbReference>
<evidence type="ECO:0000256" key="1">
    <source>
        <dbReference type="ARBA" id="ARBA00006718"/>
    </source>
</evidence>
<dbReference type="PANTHER" id="PTHR10072">
    <property type="entry name" value="IRON-SULFUR CLUSTER ASSEMBLY PROTEIN"/>
    <property type="match status" value="1"/>
</dbReference>